<keyword evidence="1" id="KW-1133">Transmembrane helix</keyword>
<accession>A0A7G9RYI7</accession>
<dbReference type="Proteomes" id="UP000515928">
    <property type="component" value="Chromosome"/>
</dbReference>
<dbReference type="RefSeq" id="WP_187533786.1">
    <property type="nucleotide sequence ID" value="NZ_CBCSHU010000005.1"/>
</dbReference>
<feature type="transmembrane region" description="Helical" evidence="1">
    <location>
        <begin position="59"/>
        <end position="77"/>
    </location>
</feature>
<organism evidence="2 3">
    <name type="scientific">Erysipelothrix inopinata</name>
    <dbReference type="NCBI Taxonomy" id="225084"/>
    <lineage>
        <taxon>Bacteria</taxon>
        <taxon>Bacillati</taxon>
        <taxon>Bacillota</taxon>
        <taxon>Erysipelotrichia</taxon>
        <taxon>Erysipelotrichales</taxon>
        <taxon>Erysipelotrichaceae</taxon>
        <taxon>Erysipelothrix</taxon>
    </lineage>
</organism>
<evidence type="ECO:0000313" key="2">
    <source>
        <dbReference type="EMBL" id="QNN60662.1"/>
    </source>
</evidence>
<gene>
    <name evidence="2" type="ORF">H9L01_09890</name>
</gene>
<reference evidence="2 3" key="1">
    <citation type="submission" date="2020-08" db="EMBL/GenBank/DDBJ databases">
        <title>Genome sequence of Erysipelothrix inopinata DSM 15511T.</title>
        <authorList>
            <person name="Hyun D.-W."/>
            <person name="Bae J.-W."/>
        </authorList>
    </citation>
    <scope>NUCLEOTIDE SEQUENCE [LARGE SCALE GENOMIC DNA]</scope>
    <source>
        <strain evidence="2 3">DSM 15511</strain>
    </source>
</reference>
<keyword evidence="1" id="KW-0812">Transmembrane</keyword>
<dbReference type="AlphaFoldDB" id="A0A7G9RYI7"/>
<dbReference type="Pfam" id="PF11335">
    <property type="entry name" value="DUF3137"/>
    <property type="match status" value="1"/>
</dbReference>
<sequence length="314" mass="35972">MEINKEEIAKIRNELSKEYEASSKATTINMFLLVVFLMFPIAGSLKILNDPGDASMVDIVLPTIIALIATSMVRYLYVVPKTKKYKDSVKKVINSLVFEKMFENVSFAPETGISRTELKTIELIPFGNRYSSNDLLKGRKDGVDFSRADVWTYTERTDSDGNTTTNTDFKGQVYKFNFHKDTINYVQIKDKKFLSGIFKGHKLPNVHKITFEDDRFNERFDVYTNDEEESFYVFTPHFMEKVMNLKDKFHARLSVVVTEGVIYIAANTGGDAFEIKNNQEVTDTFIQDVISEANIISELITDLGLDSDLFKQRN</sequence>
<evidence type="ECO:0000256" key="1">
    <source>
        <dbReference type="SAM" id="Phobius"/>
    </source>
</evidence>
<dbReference type="KEGG" id="eio:H9L01_09890"/>
<dbReference type="InterPro" id="IPR021484">
    <property type="entry name" value="DUF3137"/>
</dbReference>
<evidence type="ECO:0000313" key="3">
    <source>
        <dbReference type="Proteomes" id="UP000515928"/>
    </source>
</evidence>
<proteinExistence type="predicted"/>
<protein>
    <submittedName>
        <fullName evidence="2">DUF3137 domain-containing protein</fullName>
    </submittedName>
</protein>
<keyword evidence="3" id="KW-1185">Reference proteome</keyword>
<dbReference type="EMBL" id="CP060715">
    <property type="protein sequence ID" value="QNN60662.1"/>
    <property type="molecule type" value="Genomic_DNA"/>
</dbReference>
<name>A0A7G9RYI7_9FIRM</name>
<keyword evidence="1" id="KW-0472">Membrane</keyword>
<feature type="transmembrane region" description="Helical" evidence="1">
    <location>
        <begin position="21"/>
        <end position="39"/>
    </location>
</feature>